<evidence type="ECO:0000313" key="8">
    <source>
        <dbReference type="EMBL" id="WVY99884.1"/>
    </source>
</evidence>
<evidence type="ECO:0000256" key="7">
    <source>
        <dbReference type="SAM" id="Phobius"/>
    </source>
</evidence>
<keyword evidence="5 7" id="KW-0472">Membrane</keyword>
<feature type="compositionally biased region" description="Polar residues" evidence="6">
    <location>
        <begin position="45"/>
        <end position="55"/>
    </location>
</feature>
<reference evidence="8 9" key="1">
    <citation type="journal article" date="2023" name="Life. Sci Alliance">
        <title>Evolutionary insights into 3D genome organization and epigenetic landscape of Vigna mungo.</title>
        <authorList>
            <person name="Junaid A."/>
            <person name="Singh B."/>
            <person name="Bhatia S."/>
        </authorList>
    </citation>
    <scope>NUCLEOTIDE SEQUENCE [LARGE SCALE GENOMIC DNA]</scope>
    <source>
        <strain evidence="8">Urdbean</strain>
    </source>
</reference>
<keyword evidence="4 7" id="KW-1133">Transmembrane helix</keyword>
<feature type="transmembrane region" description="Helical" evidence="7">
    <location>
        <begin position="361"/>
        <end position="386"/>
    </location>
</feature>
<dbReference type="Proteomes" id="UP001374535">
    <property type="component" value="Chromosome 8"/>
</dbReference>
<evidence type="ECO:0000313" key="9">
    <source>
        <dbReference type="Proteomes" id="UP001374535"/>
    </source>
</evidence>
<dbReference type="InterPro" id="IPR006043">
    <property type="entry name" value="NCS2"/>
</dbReference>
<evidence type="ECO:0000256" key="3">
    <source>
        <dbReference type="ARBA" id="ARBA00022692"/>
    </source>
</evidence>
<feature type="transmembrane region" description="Helical" evidence="7">
    <location>
        <begin position="198"/>
        <end position="216"/>
    </location>
</feature>
<comment type="similarity">
    <text evidence="2">Belongs to the nucleobase:cation symporter-2 (NCS2) (TC 2.A.40) family.</text>
</comment>
<feature type="transmembrane region" description="Helical" evidence="7">
    <location>
        <begin position="562"/>
        <end position="583"/>
    </location>
</feature>
<protein>
    <recommendedName>
        <fullName evidence="10">Nucleobase-ascorbate transporter 12</fullName>
    </recommendedName>
</protein>
<dbReference type="GO" id="GO:0022857">
    <property type="term" value="F:transmembrane transporter activity"/>
    <property type="evidence" value="ECO:0007669"/>
    <property type="project" value="InterPro"/>
</dbReference>
<accession>A0AAQ3MZX2</accession>
<keyword evidence="3 7" id="KW-0812">Transmembrane</keyword>
<evidence type="ECO:0000256" key="5">
    <source>
        <dbReference type="ARBA" id="ARBA00023136"/>
    </source>
</evidence>
<feature type="transmembrane region" description="Helical" evidence="7">
    <location>
        <begin position="398"/>
        <end position="417"/>
    </location>
</feature>
<feature type="transmembrane region" description="Helical" evidence="7">
    <location>
        <begin position="327"/>
        <end position="349"/>
    </location>
</feature>
<feature type="transmembrane region" description="Helical" evidence="7">
    <location>
        <begin position="589"/>
        <end position="608"/>
    </location>
</feature>
<organism evidence="8 9">
    <name type="scientific">Vigna mungo</name>
    <name type="common">Black gram</name>
    <name type="synonym">Phaseolus mungo</name>
    <dbReference type="NCBI Taxonomy" id="3915"/>
    <lineage>
        <taxon>Eukaryota</taxon>
        <taxon>Viridiplantae</taxon>
        <taxon>Streptophyta</taxon>
        <taxon>Embryophyta</taxon>
        <taxon>Tracheophyta</taxon>
        <taxon>Spermatophyta</taxon>
        <taxon>Magnoliopsida</taxon>
        <taxon>eudicotyledons</taxon>
        <taxon>Gunneridae</taxon>
        <taxon>Pentapetalae</taxon>
        <taxon>rosids</taxon>
        <taxon>fabids</taxon>
        <taxon>Fabales</taxon>
        <taxon>Fabaceae</taxon>
        <taxon>Papilionoideae</taxon>
        <taxon>50 kb inversion clade</taxon>
        <taxon>NPAAA clade</taxon>
        <taxon>indigoferoid/millettioid clade</taxon>
        <taxon>Phaseoleae</taxon>
        <taxon>Vigna</taxon>
    </lineage>
</organism>
<evidence type="ECO:0000256" key="1">
    <source>
        <dbReference type="ARBA" id="ARBA00004141"/>
    </source>
</evidence>
<feature type="transmembrane region" description="Helical" evidence="7">
    <location>
        <begin position="675"/>
        <end position="695"/>
    </location>
</feature>
<name>A0AAQ3MZX2_VIGMU</name>
<comment type="subcellular location">
    <subcellularLocation>
        <location evidence="1">Membrane</location>
        <topology evidence="1">Multi-pass membrane protein</topology>
    </subcellularLocation>
</comment>
<evidence type="ECO:0000256" key="4">
    <source>
        <dbReference type="ARBA" id="ARBA00022989"/>
    </source>
</evidence>
<dbReference type="PANTHER" id="PTHR11119">
    <property type="entry name" value="XANTHINE-URACIL / VITAMIN C PERMEASE FAMILY MEMBER"/>
    <property type="match status" value="1"/>
</dbReference>
<dbReference type="EMBL" id="CP144693">
    <property type="protein sequence ID" value="WVY99884.1"/>
    <property type="molecule type" value="Genomic_DNA"/>
</dbReference>
<feature type="transmembrane region" description="Helical" evidence="7">
    <location>
        <begin position="620"/>
        <end position="638"/>
    </location>
</feature>
<feature type="transmembrane region" description="Helical" evidence="7">
    <location>
        <begin position="162"/>
        <end position="186"/>
    </location>
</feature>
<dbReference type="Pfam" id="PF00860">
    <property type="entry name" value="Xan_ur_permease"/>
    <property type="match status" value="2"/>
</dbReference>
<dbReference type="AlphaFoldDB" id="A0AAQ3MZX2"/>
<feature type="transmembrane region" description="Helical" evidence="7">
    <location>
        <begin position="478"/>
        <end position="496"/>
    </location>
</feature>
<feature type="compositionally biased region" description="Pro residues" evidence="6">
    <location>
        <begin position="9"/>
        <end position="20"/>
    </location>
</feature>
<evidence type="ECO:0000256" key="2">
    <source>
        <dbReference type="ARBA" id="ARBA00008821"/>
    </source>
</evidence>
<proteinExistence type="inferred from homology"/>
<dbReference type="GO" id="GO:0016020">
    <property type="term" value="C:membrane"/>
    <property type="evidence" value="ECO:0007669"/>
    <property type="project" value="UniProtKB-SubCell"/>
</dbReference>
<gene>
    <name evidence="8" type="ORF">V8G54_025954</name>
</gene>
<feature type="region of interest" description="Disordered" evidence="6">
    <location>
        <begin position="1"/>
        <end position="136"/>
    </location>
</feature>
<feature type="compositionally biased region" description="Pro residues" evidence="6">
    <location>
        <begin position="120"/>
        <end position="130"/>
    </location>
</feature>
<keyword evidence="9" id="KW-1185">Reference proteome</keyword>
<sequence length="745" mass="81200">MPDSDPKAPQRPGPWPPAPLPDAKAMPPSTWAKKTGFRPKFSGEANASDSGQISLQPKPKEPDTNVDLEAGRAPAPTPANGVAHHDKVPPLPPPKDHVVKKRRDSDGVPKSSVSSINGQAPPPPPPPPPGRRAASHEDIVDDDGFVSRNSHMKYELRDSPGLVPIGVYGIQHYVSILGSLILIPLVMVPAMGGSREDTSAVVSTVLFVSGMTTLLHTNFGSRLPLIQGPSFVYLAPALAIINSSEFQGLNENIMFLLLVVCEMSWAFECVYCEPFGRVTETKTAEELLCQFSEIQTYNEGAAGGYNHWIGFSNIPWIYRTYVTVNKLYLPPILASIVLELSEMNVLRVVSEFSVGLSFYSYGFPIVGTCLEIGAVQILVVIVFSLYLRKISVFGHRIFLIYAVPLGLAITWAVAFLLTEAGVYNYNGCDINIPSSNMVSEHCRKHVSKMKHCRVDTSYALESSPWFKFPYPLQWGTPVFHWKMALVMCVVSLISSVDSVGSYHASSLLVASRPPTPGVLSRGIGLEGLSSVLAGLWGTGTGSTTLTENVHTIAVTKMGSRRAVQLGACFLILLSLVGKVGGFIASIPEVMVAGLLCFMWAMLTALGLSNLRYSEAGSSRNIIIIGLSLFFSLSVPAYFQQYGISPHSNSSVPSYFQPYIVASHGPFRTQYGGLNYFLNTTFSLHMVVAFLVAVILDNTVPGSKQERGVYVWSETEVARREPAVANDYELPLRVGRIFRWVKWVGL</sequence>
<evidence type="ECO:0000256" key="6">
    <source>
        <dbReference type="SAM" id="MobiDB-lite"/>
    </source>
</evidence>
<evidence type="ECO:0008006" key="10">
    <source>
        <dbReference type="Google" id="ProtNLM"/>
    </source>
</evidence>